<evidence type="ECO:0000313" key="2">
    <source>
        <dbReference type="EMBL" id="SIN71286.1"/>
    </source>
</evidence>
<feature type="transmembrane region" description="Helical" evidence="1">
    <location>
        <begin position="47"/>
        <end position="65"/>
    </location>
</feature>
<keyword evidence="1" id="KW-0472">Membrane</keyword>
<evidence type="ECO:0000256" key="1">
    <source>
        <dbReference type="SAM" id="Phobius"/>
    </source>
</evidence>
<dbReference type="Proteomes" id="UP000198461">
    <property type="component" value="Unassembled WGS sequence"/>
</dbReference>
<evidence type="ECO:0000313" key="3">
    <source>
        <dbReference type="Proteomes" id="UP000198461"/>
    </source>
</evidence>
<dbReference type="RefSeq" id="WP_074200560.1">
    <property type="nucleotide sequence ID" value="NZ_FSRE01000001.1"/>
</dbReference>
<name>A0A1N6DKM2_9GAMM</name>
<protein>
    <submittedName>
        <fullName evidence="2">Uncharacterized protein</fullName>
    </submittedName>
</protein>
<organism evidence="2 3">
    <name type="scientific">Sulfurivirga caldicuralii</name>
    <dbReference type="NCBI Taxonomy" id="364032"/>
    <lineage>
        <taxon>Bacteria</taxon>
        <taxon>Pseudomonadati</taxon>
        <taxon>Pseudomonadota</taxon>
        <taxon>Gammaproteobacteria</taxon>
        <taxon>Thiotrichales</taxon>
        <taxon>Piscirickettsiaceae</taxon>
        <taxon>Sulfurivirga</taxon>
    </lineage>
</organism>
<reference evidence="2 3" key="1">
    <citation type="submission" date="2016-11" db="EMBL/GenBank/DDBJ databases">
        <authorList>
            <person name="Jaros S."/>
            <person name="Januszkiewicz K."/>
            <person name="Wedrychowicz H."/>
        </authorList>
    </citation>
    <scope>NUCLEOTIDE SEQUENCE [LARGE SCALE GENOMIC DNA]</scope>
    <source>
        <strain evidence="2 3">DSM 17737</strain>
    </source>
</reference>
<sequence length="79" mass="8639">MCFAILLLLLLALAWLLSDSLHGVGLAELNNGSPMVVATGWDVVLHFWMLPAMGFFAALLLVFLYMKFFSRGASCCDGQ</sequence>
<proteinExistence type="predicted"/>
<keyword evidence="1" id="KW-1133">Transmembrane helix</keyword>
<keyword evidence="1" id="KW-0812">Transmembrane</keyword>
<dbReference type="AlphaFoldDB" id="A0A1N6DKM2"/>
<gene>
    <name evidence="2" type="ORF">SAMN05443662_0222</name>
</gene>
<keyword evidence="3" id="KW-1185">Reference proteome</keyword>
<dbReference type="EMBL" id="FSRE01000001">
    <property type="protein sequence ID" value="SIN71286.1"/>
    <property type="molecule type" value="Genomic_DNA"/>
</dbReference>
<accession>A0A1N6DKM2</accession>